<keyword evidence="3" id="KW-1185">Reference proteome</keyword>
<gene>
    <name evidence="2" type="ORF">GCM10009554_05050</name>
</gene>
<name>A0ABN1PAY6_9ACTN</name>
<organism evidence="2 3">
    <name type="scientific">Kribbella koreensis</name>
    <dbReference type="NCBI Taxonomy" id="57909"/>
    <lineage>
        <taxon>Bacteria</taxon>
        <taxon>Bacillati</taxon>
        <taxon>Actinomycetota</taxon>
        <taxon>Actinomycetes</taxon>
        <taxon>Propionibacteriales</taxon>
        <taxon>Kribbellaceae</taxon>
        <taxon>Kribbella</taxon>
    </lineage>
</organism>
<evidence type="ECO:0000313" key="3">
    <source>
        <dbReference type="Proteomes" id="UP001500542"/>
    </source>
</evidence>
<protein>
    <submittedName>
        <fullName evidence="2">Uncharacterized protein</fullName>
    </submittedName>
</protein>
<accession>A0ABN1PAY6</accession>
<feature type="region of interest" description="Disordered" evidence="1">
    <location>
        <begin position="1"/>
        <end position="94"/>
    </location>
</feature>
<reference evidence="2 3" key="1">
    <citation type="journal article" date="2019" name="Int. J. Syst. Evol. Microbiol.">
        <title>The Global Catalogue of Microorganisms (GCM) 10K type strain sequencing project: providing services to taxonomists for standard genome sequencing and annotation.</title>
        <authorList>
            <consortium name="The Broad Institute Genomics Platform"/>
            <consortium name="The Broad Institute Genome Sequencing Center for Infectious Disease"/>
            <person name="Wu L."/>
            <person name="Ma J."/>
        </authorList>
    </citation>
    <scope>NUCLEOTIDE SEQUENCE [LARGE SCALE GENOMIC DNA]</scope>
    <source>
        <strain evidence="2 3">JCM 10977</strain>
    </source>
</reference>
<dbReference type="Proteomes" id="UP001500542">
    <property type="component" value="Unassembled WGS sequence"/>
</dbReference>
<sequence length="94" mass="10744">MRLRRRSCDPRSQPNRGKHANDGERTQYRLAHVRPAQLPPDQPAPRRQPDWAQQMKHQRPHPSAPSASINATPGLSRRSENTNASLGDPQETHW</sequence>
<comment type="caution">
    <text evidence="2">The sequence shown here is derived from an EMBL/GenBank/DDBJ whole genome shotgun (WGS) entry which is preliminary data.</text>
</comment>
<proteinExistence type="predicted"/>
<evidence type="ECO:0000256" key="1">
    <source>
        <dbReference type="SAM" id="MobiDB-lite"/>
    </source>
</evidence>
<evidence type="ECO:0000313" key="2">
    <source>
        <dbReference type="EMBL" id="GAA0925488.1"/>
    </source>
</evidence>
<dbReference type="EMBL" id="BAAAHK010000002">
    <property type="protein sequence ID" value="GAA0925488.1"/>
    <property type="molecule type" value="Genomic_DNA"/>
</dbReference>